<dbReference type="PANTHER" id="PTHR31806:SF1">
    <property type="entry name" value="PURINE-CYTOSINE PERMEASE FCY2-RELATED"/>
    <property type="match status" value="1"/>
</dbReference>
<organism evidence="9 10">
    <name type="scientific">Peribacillus butanolivorans</name>
    <dbReference type="NCBI Taxonomy" id="421767"/>
    <lineage>
        <taxon>Bacteria</taxon>
        <taxon>Bacillati</taxon>
        <taxon>Bacillota</taxon>
        <taxon>Bacilli</taxon>
        <taxon>Bacillales</taxon>
        <taxon>Bacillaceae</taxon>
        <taxon>Peribacillus</taxon>
    </lineage>
</organism>
<evidence type="ECO:0000256" key="2">
    <source>
        <dbReference type="ARBA" id="ARBA00008974"/>
    </source>
</evidence>
<dbReference type="GO" id="GO:0022857">
    <property type="term" value="F:transmembrane transporter activity"/>
    <property type="evidence" value="ECO:0007669"/>
    <property type="project" value="InterPro"/>
</dbReference>
<evidence type="ECO:0000256" key="4">
    <source>
        <dbReference type="ARBA" id="ARBA00022692"/>
    </source>
</evidence>
<gene>
    <name evidence="9" type="ORF">CN689_24225</name>
</gene>
<comment type="similarity">
    <text evidence="2 7">Belongs to the purine-cytosine permease (2.A.39) family.</text>
</comment>
<dbReference type="CDD" id="cd11484">
    <property type="entry name" value="SLC-NCS1sbd_CobB-like"/>
    <property type="match status" value="1"/>
</dbReference>
<feature type="transmembrane region" description="Helical" evidence="8">
    <location>
        <begin position="316"/>
        <end position="334"/>
    </location>
</feature>
<evidence type="ECO:0000256" key="6">
    <source>
        <dbReference type="ARBA" id="ARBA00023136"/>
    </source>
</evidence>
<name>A0AAX0RXF0_9BACI</name>
<feature type="transmembrane region" description="Helical" evidence="8">
    <location>
        <begin position="190"/>
        <end position="208"/>
    </location>
</feature>
<feature type="transmembrane region" description="Helical" evidence="8">
    <location>
        <begin position="50"/>
        <end position="69"/>
    </location>
</feature>
<feature type="transmembrane region" description="Helical" evidence="8">
    <location>
        <begin position="273"/>
        <end position="295"/>
    </location>
</feature>
<sequence length="472" mass="52490">MKVETRSIEYIPADERHGKARDLFPIWFGANMHITTLVTGALPIALGLNLFWSLAAIIVGTLLGAIFMASHSAQGPQLGIPQMIQSRAQFGVIGAIFPLFLVMFVYLGFFASSGLLAAQTLSSLTKIDQTWSILILNILCFVATIYGYNLIHKMQKVLSWASLFIYLVATYIVFQLQVPAGSWAIGNLDLPVFLLAVSMVATWQLAYAPYVADYSRYLPVTTPTSHTFWYSYAGTVIGTIWMMTLGATLTIAIPNFLDHSGGNLANLFGNFAIIMFFIIIFGQLAINVFNLYGAFMATITTIEPFIKIKVTPKVRIGMIFCVTVAGTVLCLLGQSNFLAFFLNFIFFISYFLIPWTSINLVDYYLLRHGRYNVKDIFDINGQYGKINWIACMAFLVSILAEIPFINTSFYVGPIAKAFAGADIAWIIGLVVPAVLYYFPMRKKLNIAENAINKKEIGSIDSYKTNTSKKNIK</sequence>
<dbReference type="EMBL" id="NUEQ01000103">
    <property type="protein sequence ID" value="PEJ27222.1"/>
    <property type="molecule type" value="Genomic_DNA"/>
</dbReference>
<protein>
    <submittedName>
        <fullName evidence="9">Cytosine permease</fullName>
    </submittedName>
</protein>
<keyword evidence="3 7" id="KW-0813">Transport</keyword>
<feature type="transmembrane region" description="Helical" evidence="8">
    <location>
        <begin position="417"/>
        <end position="438"/>
    </location>
</feature>
<accession>A0AAX0RXF0</accession>
<dbReference type="RefSeq" id="WP_098177704.1">
    <property type="nucleotide sequence ID" value="NZ_JBIWCY010000011.1"/>
</dbReference>
<proteinExistence type="inferred from homology"/>
<dbReference type="PIRSF" id="PIRSF002744">
    <property type="entry name" value="Pur-cyt_permease"/>
    <property type="match status" value="1"/>
</dbReference>
<dbReference type="Pfam" id="PF02133">
    <property type="entry name" value="Transp_cyt_pur"/>
    <property type="match status" value="1"/>
</dbReference>
<feature type="transmembrane region" description="Helical" evidence="8">
    <location>
        <begin position="158"/>
        <end position="178"/>
    </location>
</feature>
<reference evidence="9 10" key="1">
    <citation type="submission" date="2017-09" db="EMBL/GenBank/DDBJ databases">
        <title>Large-scale bioinformatics analysis of Bacillus genomes uncovers conserved roles of natural products in bacterial physiology.</title>
        <authorList>
            <consortium name="Agbiome Team Llc"/>
            <person name="Bleich R.M."/>
            <person name="Kirk G.J."/>
            <person name="Santa Maria K.C."/>
            <person name="Allen S.E."/>
            <person name="Farag S."/>
            <person name="Shank E.A."/>
            <person name="Bowers A."/>
        </authorList>
    </citation>
    <scope>NUCLEOTIDE SEQUENCE [LARGE SCALE GENOMIC DNA]</scope>
    <source>
        <strain evidence="9 10">AFS003229</strain>
    </source>
</reference>
<evidence type="ECO:0000313" key="9">
    <source>
        <dbReference type="EMBL" id="PEJ27222.1"/>
    </source>
</evidence>
<keyword evidence="6 7" id="KW-0472">Membrane</keyword>
<comment type="caution">
    <text evidence="9">The sequence shown here is derived from an EMBL/GenBank/DDBJ whole genome shotgun (WGS) entry which is preliminary data.</text>
</comment>
<dbReference type="Proteomes" id="UP000220106">
    <property type="component" value="Unassembled WGS sequence"/>
</dbReference>
<evidence type="ECO:0000256" key="8">
    <source>
        <dbReference type="SAM" id="Phobius"/>
    </source>
</evidence>
<feature type="transmembrane region" description="Helical" evidence="8">
    <location>
        <begin position="24"/>
        <end position="44"/>
    </location>
</feature>
<dbReference type="InterPro" id="IPR026030">
    <property type="entry name" value="Pur-cyt_permease_Fcy2/21/22"/>
</dbReference>
<keyword evidence="5 8" id="KW-1133">Transmembrane helix</keyword>
<dbReference type="AlphaFoldDB" id="A0AAX0RXF0"/>
<dbReference type="Gene3D" id="1.10.4160.10">
    <property type="entry name" value="Hydantoin permease"/>
    <property type="match status" value="1"/>
</dbReference>
<evidence type="ECO:0000313" key="10">
    <source>
        <dbReference type="Proteomes" id="UP000220106"/>
    </source>
</evidence>
<evidence type="ECO:0000256" key="5">
    <source>
        <dbReference type="ARBA" id="ARBA00022989"/>
    </source>
</evidence>
<evidence type="ECO:0000256" key="3">
    <source>
        <dbReference type="ARBA" id="ARBA00022448"/>
    </source>
</evidence>
<dbReference type="InterPro" id="IPR001248">
    <property type="entry name" value="Pur-cyt_permease"/>
</dbReference>
<feature type="transmembrane region" description="Helical" evidence="8">
    <location>
        <begin position="90"/>
        <end position="111"/>
    </location>
</feature>
<dbReference type="GO" id="GO:0005886">
    <property type="term" value="C:plasma membrane"/>
    <property type="evidence" value="ECO:0007669"/>
    <property type="project" value="TreeGrafter"/>
</dbReference>
<keyword evidence="4 8" id="KW-0812">Transmembrane</keyword>
<feature type="transmembrane region" description="Helical" evidence="8">
    <location>
        <begin position="340"/>
        <end position="365"/>
    </location>
</feature>
<evidence type="ECO:0000256" key="7">
    <source>
        <dbReference type="PIRNR" id="PIRNR002744"/>
    </source>
</evidence>
<feature type="transmembrane region" description="Helical" evidence="8">
    <location>
        <begin position="386"/>
        <end position="405"/>
    </location>
</feature>
<feature type="transmembrane region" description="Helical" evidence="8">
    <location>
        <begin position="229"/>
        <end position="253"/>
    </location>
</feature>
<feature type="transmembrane region" description="Helical" evidence="8">
    <location>
        <begin position="131"/>
        <end position="151"/>
    </location>
</feature>
<dbReference type="PANTHER" id="PTHR31806">
    <property type="entry name" value="PURINE-CYTOSINE PERMEASE FCY2-RELATED"/>
    <property type="match status" value="1"/>
</dbReference>
<evidence type="ECO:0000256" key="1">
    <source>
        <dbReference type="ARBA" id="ARBA00004141"/>
    </source>
</evidence>
<comment type="subcellular location">
    <subcellularLocation>
        <location evidence="1">Membrane</location>
        <topology evidence="1">Multi-pass membrane protein</topology>
    </subcellularLocation>
</comment>